<dbReference type="Proteomes" id="UP000605986">
    <property type="component" value="Unassembled WGS sequence"/>
</dbReference>
<evidence type="ECO:0000313" key="2">
    <source>
        <dbReference type="Proteomes" id="UP000605986"/>
    </source>
</evidence>
<accession>A0A8H4KIC1</accession>
<dbReference type="AlphaFoldDB" id="A0A8H4KIC1"/>
<sequence length="153" mass="17601">MIGQRDKYEESLKLIKEMGDNFSTGQDWNHSVNYLLANELDQDDALAKFKLFGDKMLVIDDKTEAILKVLCAIPDREKELKKERDGLKTTLAPIVKTLIEHRLPGWKAEARLLLDLSPPVQEYEAQHDSLRLSRRASLYGHYLGWMFEGLAVE</sequence>
<keyword evidence="2" id="KW-1185">Reference proteome</keyword>
<evidence type="ECO:0000313" key="1">
    <source>
        <dbReference type="EMBL" id="KAF4451732.1"/>
    </source>
</evidence>
<gene>
    <name evidence="1" type="ORF">F53441_5411</name>
</gene>
<dbReference type="EMBL" id="JAADJG010000212">
    <property type="protein sequence ID" value="KAF4451732.1"/>
    <property type="molecule type" value="Genomic_DNA"/>
</dbReference>
<reference evidence="1" key="1">
    <citation type="submission" date="2020-01" db="EMBL/GenBank/DDBJ databases">
        <title>Identification and distribution of gene clusters putatively required for synthesis of sphingolipid metabolism inhibitors in phylogenetically diverse species of the filamentous fungus Fusarium.</title>
        <authorList>
            <person name="Kim H.-S."/>
            <person name="Busman M."/>
            <person name="Brown D.W."/>
            <person name="Divon H."/>
            <person name="Uhlig S."/>
            <person name="Proctor R.H."/>
        </authorList>
    </citation>
    <scope>NUCLEOTIDE SEQUENCE</scope>
    <source>
        <strain evidence="1">NRRL 53441</strain>
    </source>
</reference>
<comment type="caution">
    <text evidence="1">The sequence shown here is derived from an EMBL/GenBank/DDBJ whole genome shotgun (WGS) entry which is preliminary data.</text>
</comment>
<protein>
    <submittedName>
        <fullName evidence="1">Uncharacterized protein</fullName>
    </submittedName>
</protein>
<organism evidence="1 2">
    <name type="scientific">Fusarium austroafricanum</name>
    <dbReference type="NCBI Taxonomy" id="2364996"/>
    <lineage>
        <taxon>Eukaryota</taxon>
        <taxon>Fungi</taxon>
        <taxon>Dikarya</taxon>
        <taxon>Ascomycota</taxon>
        <taxon>Pezizomycotina</taxon>
        <taxon>Sordariomycetes</taxon>
        <taxon>Hypocreomycetidae</taxon>
        <taxon>Hypocreales</taxon>
        <taxon>Nectriaceae</taxon>
        <taxon>Fusarium</taxon>
        <taxon>Fusarium concolor species complex</taxon>
    </lineage>
</organism>
<name>A0A8H4KIC1_9HYPO</name>
<proteinExistence type="predicted"/>